<dbReference type="RefSeq" id="WP_136740255.1">
    <property type="nucleotide sequence ID" value="NZ_SUMB01000004.1"/>
</dbReference>
<dbReference type="EMBL" id="SUMB01000004">
    <property type="protein sequence ID" value="TJZ54330.1"/>
    <property type="molecule type" value="Genomic_DNA"/>
</dbReference>
<protein>
    <recommendedName>
        <fullName evidence="3">DUF4404 family protein</fullName>
    </recommendedName>
</protein>
<organism evidence="1 2">
    <name type="scientific">Streptomyces piniterrae</name>
    <dbReference type="NCBI Taxonomy" id="2571125"/>
    <lineage>
        <taxon>Bacteria</taxon>
        <taxon>Bacillati</taxon>
        <taxon>Actinomycetota</taxon>
        <taxon>Actinomycetes</taxon>
        <taxon>Kitasatosporales</taxon>
        <taxon>Streptomycetaceae</taxon>
        <taxon>Streptomyces</taxon>
    </lineage>
</organism>
<sequence>MGTYHFHGGVSGVQNSFGDHNQNLLVANLDELVERVRAEQPAQTSEAEQLRDELVLAATQNRPVDQSRTREWLTTIREGAGASSGVLTLVTSLTALLGL</sequence>
<dbReference type="AlphaFoldDB" id="A0A4U0NJG1"/>
<dbReference type="Proteomes" id="UP000308697">
    <property type="component" value="Unassembled WGS sequence"/>
</dbReference>
<reference evidence="1 2" key="1">
    <citation type="submission" date="2019-04" db="EMBL/GenBank/DDBJ databases">
        <title>Streptomyces piniterrae sp. nov., a heliquinomycin-producing actinomycete isolated from rhizosphere soil of Pinus yunnanensis.</title>
        <authorList>
            <person name="Zhuang X."/>
            <person name="Zhao J."/>
        </authorList>
    </citation>
    <scope>NUCLEOTIDE SEQUENCE [LARGE SCALE GENOMIC DNA]</scope>
    <source>
        <strain evidence="2">jys28</strain>
    </source>
</reference>
<evidence type="ECO:0000313" key="1">
    <source>
        <dbReference type="EMBL" id="TJZ54330.1"/>
    </source>
</evidence>
<name>A0A4U0NJG1_9ACTN</name>
<comment type="caution">
    <text evidence="1">The sequence shown here is derived from an EMBL/GenBank/DDBJ whole genome shotgun (WGS) entry which is preliminary data.</text>
</comment>
<keyword evidence="2" id="KW-1185">Reference proteome</keyword>
<dbReference type="OrthoDB" id="4325673at2"/>
<evidence type="ECO:0008006" key="3">
    <source>
        <dbReference type="Google" id="ProtNLM"/>
    </source>
</evidence>
<proteinExistence type="predicted"/>
<gene>
    <name evidence="1" type="ORF">FCH28_14335</name>
</gene>
<accession>A0A4U0NJG1</accession>
<evidence type="ECO:0000313" key="2">
    <source>
        <dbReference type="Proteomes" id="UP000308697"/>
    </source>
</evidence>